<keyword evidence="2" id="KW-1185">Reference proteome</keyword>
<dbReference type="EMBL" id="MK514282">
    <property type="protein sequence ID" value="QBP07513.1"/>
    <property type="molecule type" value="Genomic_DNA"/>
</dbReference>
<gene>
    <name evidence="1" type="ORF">DERBICUS_87</name>
</gene>
<accession>A0A482IJB5</accession>
<proteinExistence type="predicted"/>
<reference evidence="1 2" key="1">
    <citation type="submission" date="2019-02" db="EMBL/GenBank/DDBJ databases">
        <authorList>
            <person name="Webb C.J."/>
            <person name="Sharma R."/>
            <person name="Berg J.A."/>
            <person name="Payne A.M."/>
            <person name="Fajardo C.P."/>
            <person name="Breakwell D.P."/>
            <person name="Hope S."/>
            <person name="Grose J.H."/>
        </authorList>
    </citation>
    <scope>NUCLEOTIDE SEQUENCE [LARGE SCALE GENOMIC DNA]</scope>
</reference>
<organism evidence="1 2">
    <name type="scientific">Erwinia phage Derbicus</name>
    <dbReference type="NCBI Taxonomy" id="2530027"/>
    <lineage>
        <taxon>Viruses</taxon>
        <taxon>Duplodnaviria</taxon>
        <taxon>Heunggongvirae</taxon>
        <taxon>Uroviricota</taxon>
        <taxon>Caudoviricetes</taxon>
        <taxon>Chimalliviridae</taxon>
        <taxon>Derbicusvirus</taxon>
        <taxon>Derbicusvirus derbicus</taxon>
    </lineage>
</organism>
<name>A0A482IJB5_9CAUD</name>
<protein>
    <submittedName>
        <fullName evidence="1">Putative transglycosylase</fullName>
    </submittedName>
</protein>
<dbReference type="Proteomes" id="UP000295398">
    <property type="component" value="Segment"/>
</dbReference>
<sequence length="226" mass="25214">MVMSKELYTLIQERMKKDLVYTAKVDGVWGGGSERAFAAGLARGIDYADGLFDIAWSAKVSPEFVRKVKGIAQQLQLTKKGPDEMMGCMAFETGETFSPTIRNGAGAPYYGIIQFGEDAAKDAGTTLSALLKMSAEEQLDYVYRFFKPYTGKLHDISDIYMRILWPVAVGKPINSTLWDQKTRPTTYAQNKGLDLNFDKVITKAEATAKVQEKLNRGMSPLFRRPL</sequence>
<evidence type="ECO:0000313" key="2">
    <source>
        <dbReference type="Proteomes" id="UP000295398"/>
    </source>
</evidence>
<evidence type="ECO:0000313" key="1">
    <source>
        <dbReference type="EMBL" id="QBP07513.1"/>
    </source>
</evidence>